<keyword evidence="5" id="KW-0813">Transport</keyword>
<feature type="transmembrane region" description="Helical" evidence="17">
    <location>
        <begin position="112"/>
        <end position="132"/>
    </location>
</feature>
<protein>
    <recommendedName>
        <fullName evidence="4">NADH dehydrogenase [ubiquinone] 1 beta subcomplex subunit 11, mitochondrial</fullName>
    </recommendedName>
    <alternativeName>
        <fullName evidence="15">Complex I-ESSS</fullName>
    </alternativeName>
    <alternativeName>
        <fullName evidence="14">NADH-ubiquinone oxidoreductase ESSS subunit</fullName>
    </alternativeName>
</protein>
<evidence type="ECO:0000256" key="4">
    <source>
        <dbReference type="ARBA" id="ARBA00018632"/>
    </source>
</evidence>
<keyword evidence="10" id="KW-0249">Electron transport</keyword>
<gene>
    <name evidence="18" type="ORF">ONB1V03_LOCUS14415</name>
</gene>
<evidence type="ECO:0000313" key="19">
    <source>
        <dbReference type="Proteomes" id="UP000728032"/>
    </source>
</evidence>
<dbReference type="PANTHER" id="PTHR13327">
    <property type="entry name" value="NADH-UBIQUINONE OXIDOREDUCTASE ESSS SUBUNIT, MITOCHONDRIAL PRECURSOR"/>
    <property type="match status" value="1"/>
</dbReference>
<evidence type="ECO:0000256" key="6">
    <source>
        <dbReference type="ARBA" id="ARBA00022660"/>
    </source>
</evidence>
<keyword evidence="8" id="KW-0999">Mitochondrion inner membrane</keyword>
<evidence type="ECO:0000256" key="10">
    <source>
        <dbReference type="ARBA" id="ARBA00022982"/>
    </source>
</evidence>
<evidence type="ECO:0000313" key="18">
    <source>
        <dbReference type="EMBL" id="CAD7657790.1"/>
    </source>
</evidence>
<evidence type="ECO:0000256" key="8">
    <source>
        <dbReference type="ARBA" id="ARBA00022792"/>
    </source>
</evidence>
<evidence type="ECO:0000256" key="3">
    <source>
        <dbReference type="ARBA" id="ARBA00008915"/>
    </source>
</evidence>
<accession>A0A7R9MD04</accession>
<evidence type="ECO:0000256" key="14">
    <source>
        <dbReference type="ARBA" id="ARBA00030753"/>
    </source>
</evidence>
<evidence type="ECO:0000256" key="17">
    <source>
        <dbReference type="SAM" id="Phobius"/>
    </source>
</evidence>
<evidence type="ECO:0000256" key="11">
    <source>
        <dbReference type="ARBA" id="ARBA00022989"/>
    </source>
</evidence>
<keyword evidence="19" id="KW-1185">Reference proteome</keyword>
<dbReference type="Pfam" id="PF10183">
    <property type="entry name" value="ESSS"/>
    <property type="match status" value="1"/>
</dbReference>
<evidence type="ECO:0000256" key="15">
    <source>
        <dbReference type="ARBA" id="ARBA00031387"/>
    </source>
</evidence>
<evidence type="ECO:0000256" key="2">
    <source>
        <dbReference type="ARBA" id="ARBA00004434"/>
    </source>
</evidence>
<keyword evidence="12" id="KW-0496">Mitochondrion</keyword>
<evidence type="ECO:0000256" key="9">
    <source>
        <dbReference type="ARBA" id="ARBA00022946"/>
    </source>
</evidence>
<evidence type="ECO:0000256" key="16">
    <source>
        <dbReference type="ARBA" id="ARBA00046528"/>
    </source>
</evidence>
<dbReference type="GO" id="GO:0005743">
    <property type="term" value="C:mitochondrial inner membrane"/>
    <property type="evidence" value="ECO:0007669"/>
    <property type="project" value="UniProtKB-SubCell"/>
</dbReference>
<dbReference type="EMBL" id="OC928507">
    <property type="protein sequence ID" value="CAD7657790.1"/>
    <property type="molecule type" value="Genomic_DNA"/>
</dbReference>
<organism evidence="18">
    <name type="scientific">Oppiella nova</name>
    <dbReference type="NCBI Taxonomy" id="334625"/>
    <lineage>
        <taxon>Eukaryota</taxon>
        <taxon>Metazoa</taxon>
        <taxon>Ecdysozoa</taxon>
        <taxon>Arthropoda</taxon>
        <taxon>Chelicerata</taxon>
        <taxon>Arachnida</taxon>
        <taxon>Acari</taxon>
        <taxon>Acariformes</taxon>
        <taxon>Sarcoptiformes</taxon>
        <taxon>Oribatida</taxon>
        <taxon>Brachypylina</taxon>
        <taxon>Oppioidea</taxon>
        <taxon>Oppiidae</taxon>
        <taxon>Oppiella</taxon>
    </lineage>
</organism>
<proteinExistence type="inferred from homology"/>
<comment type="similarity">
    <text evidence="3">Belongs to the complex I NDUFB11 subunit family.</text>
</comment>
<keyword evidence="6" id="KW-0679">Respiratory chain</keyword>
<evidence type="ECO:0000256" key="5">
    <source>
        <dbReference type="ARBA" id="ARBA00022448"/>
    </source>
</evidence>
<evidence type="ECO:0000256" key="7">
    <source>
        <dbReference type="ARBA" id="ARBA00022692"/>
    </source>
</evidence>
<keyword evidence="7 17" id="KW-0812">Transmembrane</keyword>
<dbReference type="OrthoDB" id="5917019at2759"/>
<evidence type="ECO:0000256" key="13">
    <source>
        <dbReference type="ARBA" id="ARBA00023136"/>
    </source>
</evidence>
<dbReference type="Proteomes" id="UP000728032">
    <property type="component" value="Unassembled WGS sequence"/>
</dbReference>
<keyword evidence="11 17" id="KW-1133">Transmembrane helix</keyword>
<comment type="subunit">
    <text evidence="16">Complex I is composed of 45 different subunits. Interacts with BCAP31.</text>
</comment>
<sequence length="185" mass="21536">MSNLLRTCLRPRLWANHWSKAVVAKHSANTCVIQRTCNRLINTSDKKKGHDSHDSHDLHDGSIPSFVPGFMDPQPKGPQTVREFADVESQKNWLTFGWDIGNRAEDRFINRWAFFLIVTMGAVIVPYIIMYYPDYKLYDWSVREAYLELDRRERLGLPLIDKNLIDPNLLELPSDEELGDTEIYI</sequence>
<keyword evidence="13 17" id="KW-0472">Membrane</keyword>
<comment type="function">
    <text evidence="1">Accessory subunit of the mitochondrial membrane respiratory chain NADH dehydrogenase (Complex I), that is believed not to be involved in catalysis. Complex I functions in the transfer of electrons from NADH to the respiratory chain. The immediate electron acceptor for the enzyme is believed to be ubiquinone.</text>
</comment>
<evidence type="ECO:0000256" key="1">
    <source>
        <dbReference type="ARBA" id="ARBA00003195"/>
    </source>
</evidence>
<dbReference type="InterPro" id="IPR019329">
    <property type="entry name" value="NADH_UbQ_OxRdtase_ESSS_su"/>
</dbReference>
<keyword evidence="9" id="KW-0809">Transit peptide</keyword>
<reference evidence="18" key="1">
    <citation type="submission" date="2020-11" db="EMBL/GenBank/DDBJ databases">
        <authorList>
            <person name="Tran Van P."/>
        </authorList>
    </citation>
    <scope>NUCLEOTIDE SEQUENCE</scope>
</reference>
<evidence type="ECO:0000256" key="12">
    <source>
        <dbReference type="ARBA" id="ARBA00023128"/>
    </source>
</evidence>
<dbReference type="EMBL" id="CAJPVJ010013682">
    <property type="protein sequence ID" value="CAG2174976.1"/>
    <property type="molecule type" value="Genomic_DNA"/>
</dbReference>
<comment type="subcellular location">
    <subcellularLocation>
        <location evidence="2">Mitochondrion inner membrane</location>
        <topology evidence="2">Single-pass membrane protein</topology>
    </subcellularLocation>
</comment>
<name>A0A7R9MD04_9ACAR</name>
<dbReference type="PANTHER" id="PTHR13327:SF0">
    <property type="entry name" value="NADH DEHYDROGENASE [UBIQUINONE] 1 BETA SUBCOMPLEX SUBUNIT 11, MITOCHONDRIAL"/>
    <property type="match status" value="1"/>
</dbReference>
<dbReference type="AlphaFoldDB" id="A0A7R9MD04"/>